<feature type="compositionally biased region" description="Polar residues" evidence="6">
    <location>
        <begin position="120"/>
        <end position="129"/>
    </location>
</feature>
<dbReference type="SMR" id="A0AAN2H9B4"/>
<gene>
    <name evidence="9" type="primary">orc2</name>
    <name evidence="9" type="synonym">orp2</name>
    <name evidence="9" type="ORF">SPOM_SPBC685.09</name>
</gene>
<evidence type="ECO:0000259" key="7">
    <source>
        <dbReference type="Pfam" id="PF04084"/>
    </source>
</evidence>
<keyword evidence="3 5" id="KW-0235">DNA replication</keyword>
<evidence type="ECO:0000256" key="3">
    <source>
        <dbReference type="ARBA" id="ARBA00022705"/>
    </source>
</evidence>
<accession>A0AAN2H9B4</accession>
<dbReference type="GO" id="GO:0006260">
    <property type="term" value="P:DNA replication"/>
    <property type="evidence" value="ECO:0007669"/>
    <property type="project" value="UniProtKB-UniRule"/>
</dbReference>
<proteinExistence type="inferred from homology"/>
<dbReference type="AlphaFoldDB" id="A0AAN2H9B4"/>
<protein>
    <recommendedName>
        <fullName evidence="5">Origin recognition complex subunit 2</fullName>
    </recommendedName>
</protein>
<dbReference type="GeneID" id="2541159"/>
<dbReference type="Pfam" id="PF24882">
    <property type="entry name" value="WHD_ORC2"/>
    <property type="match status" value="1"/>
</dbReference>
<feature type="region of interest" description="Disordered" evidence="6">
    <location>
        <begin position="1"/>
        <end position="27"/>
    </location>
</feature>
<dbReference type="EMBL" id="CU329671">
    <property type="protein sequence ID" value="CAK9840452.1"/>
    <property type="molecule type" value="Genomic_DNA"/>
</dbReference>
<dbReference type="KEGG" id="spo:2541159"/>
<feature type="region of interest" description="Disordered" evidence="6">
    <location>
        <begin position="96"/>
        <end position="148"/>
    </location>
</feature>
<comment type="similarity">
    <text evidence="2 5">Belongs to the ORC2 family.</text>
</comment>
<dbReference type="InterPro" id="IPR007220">
    <property type="entry name" value="ORC2"/>
</dbReference>
<dbReference type="PANTHER" id="PTHR14052:SF0">
    <property type="entry name" value="ORIGIN RECOGNITION COMPLEX SUBUNIT 2"/>
    <property type="match status" value="1"/>
</dbReference>
<dbReference type="Pfam" id="PF04084">
    <property type="entry name" value="RecA-like_ORC2"/>
    <property type="match status" value="1"/>
</dbReference>
<keyword evidence="4 5" id="KW-0539">Nucleus</keyword>
<organism evidence="9 10">
    <name type="scientific">Schizosaccharomyces pombe (strain 972 / ATCC 24843)</name>
    <name type="common">Fission yeast</name>
    <dbReference type="NCBI Taxonomy" id="284812"/>
    <lineage>
        <taxon>Eukaryota</taxon>
        <taxon>Fungi</taxon>
        <taxon>Dikarya</taxon>
        <taxon>Ascomycota</taxon>
        <taxon>Taphrinomycotina</taxon>
        <taxon>Schizosaccharomycetes</taxon>
        <taxon>Schizosaccharomycetales</taxon>
        <taxon>Schizosaccharomycetaceae</taxon>
        <taxon>Schizosaccharomyces</taxon>
    </lineage>
</organism>
<evidence type="ECO:0000313" key="9">
    <source>
        <dbReference type="EMBL" id="CAK9840452.1"/>
    </source>
</evidence>
<comment type="subcellular location">
    <subcellularLocation>
        <location evidence="1 5">Nucleus</location>
    </subcellularLocation>
</comment>
<evidence type="ECO:0000256" key="5">
    <source>
        <dbReference type="RuleBase" id="RU368084"/>
    </source>
</evidence>
<name>A0AAN2H9B4_SCHPO</name>
<comment type="function">
    <text evidence="5">Component of the origin recognition complex (ORC) that binds origins of replication. DNA-binding is ATP-dependent. ORC is required to assemble the pre-replication complex necessary to initiate DNA replication.</text>
</comment>
<sequence>MVENVSSTPKKGVLEDPSTLTPEVVTPRTPGHRIIKAKGAYTKDRSAKRRRGRIEIERHLLGEFDDNVGSNSLLDVPLYSLEAEPLSPSVMLEDESMEGINQSPQGISVEKLGKEDNRSRSSTPASPSLESHEFSESREAGLSQSNGFEARSHGTGFDEYFDKFSQRKTSSNTLSQLPVLDNQVYLDTVKEICTETEQHTQTLVHFQSRNFHQWYFELVNNFNLLFYGFGSKEHFLSSFVEKKLPCFPIFVVKGYFPQLQLKNVLSSFLEFLEVTPAASVSDMLIQSLSIINSPSFSLGKIVFLVHNIDGESLIDERFQSALAAIASSKNVYFIASVDHVNFALLWDTSLESSFNFVMHDATTFARYYNETTYENSLGIGRANVSNKEKAIKHVLYSLPANSRGIFKFLLIHQLERMMDTQDFDARQGEKVGIEYRSFFQKCSAEFLCSNEPNFRSQLTEFFDHNIIESKRDVSNSEILWVPYPKNLLEILLEDMMEDV</sequence>
<dbReference type="InterPro" id="IPR056772">
    <property type="entry name" value="RecA-like_ORC2"/>
</dbReference>
<evidence type="ECO:0000259" key="8">
    <source>
        <dbReference type="Pfam" id="PF24882"/>
    </source>
</evidence>
<evidence type="ECO:0000256" key="1">
    <source>
        <dbReference type="ARBA" id="ARBA00004123"/>
    </source>
</evidence>
<evidence type="ECO:0000256" key="6">
    <source>
        <dbReference type="SAM" id="MobiDB-lite"/>
    </source>
</evidence>
<evidence type="ECO:0000256" key="2">
    <source>
        <dbReference type="ARBA" id="ARBA00007421"/>
    </source>
</evidence>
<reference evidence="9 10" key="1">
    <citation type="journal article" date="2002" name="Nature">
        <title>The genome sequence of Schizosaccharomyces pombe.</title>
        <authorList>
            <person name="Wood V."/>
            <person name="Gwilliam R."/>
            <person name="Rajandream M.A."/>
            <person name="Lyne M."/>
            <person name="Lyne R."/>
            <person name="Stewart A."/>
            <person name="Sgouros J."/>
            <person name="Peat N."/>
            <person name="Hayles J."/>
            <person name="Baker S."/>
            <person name="Basham D."/>
            <person name="Bowman S."/>
            <person name="Brooks K."/>
            <person name="Brown D."/>
            <person name="Brown S."/>
            <person name="Chillingworth T."/>
            <person name="Churcher C."/>
            <person name="Collins M."/>
            <person name="Connor R."/>
            <person name="Cronin A."/>
            <person name="Davis P."/>
            <person name="Feltwell T."/>
            <person name="Fraser A."/>
            <person name="Gentles S."/>
            <person name="Goble A."/>
            <person name="Hamlin N."/>
            <person name="Harris D."/>
            <person name="Hidalgo J."/>
            <person name="Hodgson G."/>
            <person name="Holroyd S."/>
            <person name="Hornsby T."/>
            <person name="Howarth S."/>
            <person name="Huckle E.J."/>
            <person name="Hunt S."/>
            <person name="Jagels K."/>
            <person name="James K."/>
            <person name="Jones L."/>
            <person name="Jones M."/>
            <person name="Leather S."/>
            <person name="McDonald S."/>
            <person name="McLean J."/>
            <person name="Mooney P."/>
            <person name="Moule S."/>
            <person name="Mungall K."/>
            <person name="Murphy L."/>
            <person name="Niblett D."/>
            <person name="Odell C."/>
            <person name="Oliver K."/>
            <person name="O'Neil S."/>
            <person name="Pearson D."/>
            <person name="Quail M.A."/>
            <person name="Rabbinowitsch E."/>
            <person name="Rutherford K."/>
            <person name="Rutter S."/>
            <person name="Saunders D."/>
            <person name="Seeger K."/>
            <person name="Sharp S."/>
            <person name="Skelton J."/>
            <person name="Simmonds M."/>
            <person name="Squares R."/>
            <person name="Squares S."/>
            <person name="Stevens K."/>
            <person name="Taylor K."/>
            <person name="Taylor R.G."/>
            <person name="Tivey A."/>
            <person name="Walsh S."/>
            <person name="Warren T."/>
            <person name="Whitehead S."/>
            <person name="Woodward J."/>
            <person name="Volckaert G."/>
            <person name="Aert R."/>
            <person name="Robben J."/>
            <person name="Grymonprez B."/>
            <person name="Weltjens I."/>
            <person name="Vanstreels E."/>
            <person name="Rieger M."/>
            <person name="Schafer M."/>
            <person name="Muller-Auer S."/>
            <person name="Gabel C."/>
            <person name="Fuchs M."/>
            <person name="Dusterhoft A."/>
            <person name="Fritzc C."/>
            <person name="Holzer E."/>
            <person name="Moestl D."/>
            <person name="Hilbert H."/>
            <person name="Borzym K."/>
            <person name="Langer I."/>
            <person name="Beck A."/>
            <person name="Lehrach H."/>
            <person name="Reinhardt R."/>
            <person name="Pohl T.M."/>
            <person name="Eger P."/>
            <person name="Zimmermann W."/>
            <person name="Wedler H."/>
            <person name="Wambutt R."/>
            <person name="Purnelle B."/>
            <person name="Goffeau A."/>
            <person name="Cadieu E."/>
            <person name="Dreano S."/>
            <person name="Gloux S."/>
            <person name="Lelaure V."/>
            <person name="Mottier S."/>
            <person name="Galibert F."/>
            <person name="Aves S.J."/>
            <person name="Xiang Z."/>
            <person name="Hunt C."/>
            <person name="Moore K."/>
            <person name="Hurst S.M."/>
            <person name="Lucas M."/>
            <person name="Rochet M."/>
            <person name="Gaillardin C."/>
            <person name="Tallada V.A."/>
            <person name="Garzon A."/>
            <person name="Thode G."/>
            <person name="Daga R.R."/>
            <person name="Cruzado L."/>
            <person name="Jimenez J."/>
            <person name="Sanchez M."/>
            <person name="del Rey F."/>
            <person name="Benito J."/>
            <person name="Dominguez A."/>
            <person name="Revuelta J.L."/>
            <person name="Moreno S."/>
            <person name="Armstrong J."/>
            <person name="Forsburg S.L."/>
            <person name="Cerutti L."/>
            <person name="Lowe T."/>
            <person name="McCombie W.R."/>
            <person name="Paulsen I."/>
            <person name="Potashkin J."/>
            <person name="Shpakovski G.V."/>
            <person name="Ussery D."/>
            <person name="Barrell B.G."/>
            <person name="Nurse P."/>
        </authorList>
    </citation>
    <scope>NUCLEOTIDE SEQUENCE [LARGE SCALE GENOMIC DNA]</scope>
    <source>
        <strain evidence="10">972 / ATCC 24843</strain>
    </source>
</reference>
<evidence type="ECO:0000256" key="4">
    <source>
        <dbReference type="ARBA" id="ARBA00023242"/>
    </source>
</evidence>
<evidence type="ECO:0000313" key="10">
    <source>
        <dbReference type="Proteomes" id="UP000002485"/>
    </source>
</evidence>
<dbReference type="Proteomes" id="UP000002485">
    <property type="component" value="Chromosome II"/>
</dbReference>
<keyword evidence="10" id="KW-1185">Reference proteome</keyword>
<dbReference type="PANTHER" id="PTHR14052">
    <property type="entry name" value="ORIGIN RECOGNITION COMPLEX SUBUNIT 2"/>
    <property type="match status" value="1"/>
</dbReference>
<feature type="compositionally biased region" description="Basic and acidic residues" evidence="6">
    <location>
        <begin position="130"/>
        <end position="139"/>
    </location>
</feature>
<feature type="domain" description="Origin recognition complex subunit 2 RecA-like" evidence="7">
    <location>
        <begin position="200"/>
        <end position="361"/>
    </location>
</feature>
<dbReference type="GO" id="GO:0003688">
    <property type="term" value="F:DNA replication origin binding"/>
    <property type="evidence" value="ECO:0007669"/>
    <property type="project" value="UniProtKB-UniRule"/>
</dbReference>
<dbReference type="GO" id="GO:0005664">
    <property type="term" value="C:nuclear origin of replication recognition complex"/>
    <property type="evidence" value="ECO:0007669"/>
    <property type="project" value="UniProtKB-UniRule"/>
</dbReference>
<feature type="domain" description="Origin recognition complex subunit 2 winged-helix" evidence="8">
    <location>
        <begin position="426"/>
        <end position="485"/>
    </location>
</feature>
<dbReference type="InterPro" id="IPR056773">
    <property type="entry name" value="WHD_ORC2"/>
</dbReference>
<comment type="subunit">
    <text evidence="5">Component of the origin recognition complex (ORC).</text>
</comment>